<dbReference type="SMART" id="SM00320">
    <property type="entry name" value="WD40"/>
    <property type="match status" value="4"/>
</dbReference>
<dbReference type="PROSITE" id="PS50082">
    <property type="entry name" value="WD_REPEATS_2"/>
    <property type="match status" value="1"/>
</dbReference>
<feature type="region of interest" description="Disordered" evidence="12">
    <location>
        <begin position="134"/>
        <end position="201"/>
    </location>
</feature>
<evidence type="ECO:0000256" key="3">
    <source>
        <dbReference type="ARBA" id="ARBA00022490"/>
    </source>
</evidence>
<keyword evidence="8" id="KW-0505">Motor protein</keyword>
<dbReference type="GO" id="GO:0003341">
    <property type="term" value="P:cilium movement"/>
    <property type="evidence" value="ECO:0007669"/>
    <property type="project" value="TreeGrafter"/>
</dbReference>
<evidence type="ECO:0000313" key="14">
    <source>
        <dbReference type="Proteomes" id="UP000663845"/>
    </source>
</evidence>
<keyword evidence="6" id="KW-0677">Repeat</keyword>
<keyword evidence="10" id="KW-0966">Cell projection</keyword>
<keyword evidence="4 11" id="KW-0853">WD repeat</keyword>
<evidence type="ECO:0000256" key="5">
    <source>
        <dbReference type="ARBA" id="ARBA00022701"/>
    </source>
</evidence>
<keyword evidence="7" id="KW-0243">Dynein</keyword>
<dbReference type="GO" id="GO:0003002">
    <property type="term" value="P:regionalization"/>
    <property type="evidence" value="ECO:0007669"/>
    <property type="project" value="UniProtKB-ARBA"/>
</dbReference>
<dbReference type="InterPro" id="IPR050687">
    <property type="entry name" value="Dynein_IC"/>
</dbReference>
<reference evidence="13" key="1">
    <citation type="submission" date="2021-02" db="EMBL/GenBank/DDBJ databases">
        <authorList>
            <person name="Nowell W R."/>
        </authorList>
    </citation>
    <scope>NUCLEOTIDE SEQUENCE</scope>
</reference>
<evidence type="ECO:0000256" key="11">
    <source>
        <dbReference type="PROSITE-ProRule" id="PRU00221"/>
    </source>
</evidence>
<dbReference type="FunFam" id="2.130.10.10:FF:000251">
    <property type="entry name" value="Dynein axonemal intermediate chain 1"/>
    <property type="match status" value="1"/>
</dbReference>
<dbReference type="AlphaFoldDB" id="A0A813UX59"/>
<dbReference type="InterPro" id="IPR015943">
    <property type="entry name" value="WD40/YVTN_repeat-like_dom_sf"/>
</dbReference>
<dbReference type="GO" id="GO:0036158">
    <property type="term" value="P:outer dynein arm assembly"/>
    <property type="evidence" value="ECO:0007669"/>
    <property type="project" value="TreeGrafter"/>
</dbReference>
<dbReference type="EMBL" id="CAJNOG010000045">
    <property type="protein sequence ID" value="CAF0835155.1"/>
    <property type="molecule type" value="Genomic_DNA"/>
</dbReference>
<dbReference type="GO" id="GO:0036157">
    <property type="term" value="C:outer dynein arm"/>
    <property type="evidence" value="ECO:0007669"/>
    <property type="project" value="TreeGrafter"/>
</dbReference>
<dbReference type="Gene3D" id="2.130.10.10">
    <property type="entry name" value="YVTN repeat-like/Quinoprotein amine dehydrogenase"/>
    <property type="match status" value="2"/>
</dbReference>
<evidence type="ECO:0000256" key="6">
    <source>
        <dbReference type="ARBA" id="ARBA00022737"/>
    </source>
</evidence>
<dbReference type="Pfam" id="PF00400">
    <property type="entry name" value="WD40"/>
    <property type="match status" value="2"/>
</dbReference>
<evidence type="ECO:0000256" key="4">
    <source>
        <dbReference type="ARBA" id="ARBA00022574"/>
    </source>
</evidence>
<dbReference type="PANTHER" id="PTHR12442:SF11">
    <property type="entry name" value="DYNEIN AXONEMAL INTERMEDIATE CHAIN 1"/>
    <property type="match status" value="1"/>
</dbReference>
<evidence type="ECO:0000256" key="9">
    <source>
        <dbReference type="ARBA" id="ARBA00023212"/>
    </source>
</evidence>
<dbReference type="GO" id="GO:0005874">
    <property type="term" value="C:microtubule"/>
    <property type="evidence" value="ECO:0007669"/>
    <property type="project" value="UniProtKB-KW"/>
</dbReference>
<feature type="compositionally biased region" description="Polar residues" evidence="12">
    <location>
        <begin position="174"/>
        <end position="200"/>
    </location>
</feature>
<evidence type="ECO:0000256" key="10">
    <source>
        <dbReference type="ARBA" id="ARBA00023273"/>
    </source>
</evidence>
<keyword evidence="3" id="KW-0963">Cytoplasm</keyword>
<comment type="subcellular location">
    <subcellularLocation>
        <location evidence="1">Cytoplasm</location>
        <location evidence="1">Cytoskeleton</location>
        <location evidence="1">Cilium axoneme</location>
    </subcellularLocation>
</comment>
<comment type="caution">
    <text evidence="13">The sequence shown here is derived from an EMBL/GenBank/DDBJ whole genome shotgun (WGS) entry which is preliminary data.</text>
</comment>
<feature type="region of interest" description="Disordered" evidence="12">
    <location>
        <begin position="697"/>
        <end position="718"/>
    </location>
</feature>
<feature type="compositionally biased region" description="Low complexity" evidence="12">
    <location>
        <begin position="705"/>
        <end position="718"/>
    </location>
</feature>
<dbReference type="FunFam" id="2.130.10.10:FF:000349">
    <property type="entry name" value="Dynein axonemal intermediate chain 1"/>
    <property type="match status" value="1"/>
</dbReference>
<dbReference type="PROSITE" id="PS50294">
    <property type="entry name" value="WD_REPEATS_REGION"/>
    <property type="match status" value="1"/>
</dbReference>
<evidence type="ECO:0000256" key="12">
    <source>
        <dbReference type="SAM" id="MobiDB-lite"/>
    </source>
</evidence>
<evidence type="ECO:0000256" key="1">
    <source>
        <dbReference type="ARBA" id="ARBA00004430"/>
    </source>
</evidence>
<sequence>MPNKGGIEKKPVQPVINGSVAAQRRISQLPRNSIMGNFRDDEQDFGNMPDLSDEALRPVRPDDQLKLTEAELNEEHTRILTARNPQAAENIVRYSYKDRLFKPIPHVDQLAVHFQLDGNLILRDSDEGRRQIARDGGEYTIEEEDEASTPEAESTEEKTTQDGEDEDDEKPVESSATNGKTKKLTNQFNFSERASQTYNNPCRDRETFVEQTPRAVFSDNVSQWAIFDAYNEDFDLQQKAKEKENKKSSTKKDDDRKKKFVVTDLSGDDMAKFARSKSASISLKIIERMINQNTFDDIAQDFKYWEDAADEYREQEGSLLPLWIFQYDLTKKLACTNLAWNSQYSDLFAVAFGSYDFLKQTRGMFLVYSLKNPSFPEYIFQTESGVMCLDFHHHHPNLLCCGFYDGSVAVYNVADEQKRPKYQSTARNGKHTDPVWQVRWQKDDLDGNLNFYSISSDGRVVCWTLVKSDLMYADIVQLKLEKPATEPNETLPLATLGCGTCFDFNKQQDYLFIVGTEEGKIHKCSKSYSNQFLDTFDAHHMAIYAVRWNTFHPKIFLSCSADWTVKVWDINYKVPLFTYDLGSAVGDIAWAPYSSTVFAACTADGKVFVFDLNVNKYEPLTEQIVVQKKRTKLTHITFNRNHPIILAGDDRGNVISLKLSPNLRKKPKVKKGQDVAEGTEGESVKLDKILALIRDPDDVKSKGVPTQQTSTTPIPTTN</sequence>
<keyword evidence="5" id="KW-0493">Microtubule</keyword>
<evidence type="ECO:0000313" key="13">
    <source>
        <dbReference type="EMBL" id="CAF0835155.1"/>
    </source>
</evidence>
<name>A0A813UX59_9BILA</name>
<dbReference type="GO" id="GO:0045504">
    <property type="term" value="F:dynein heavy chain binding"/>
    <property type="evidence" value="ECO:0007669"/>
    <property type="project" value="TreeGrafter"/>
</dbReference>
<dbReference type="SUPFAM" id="SSF50978">
    <property type="entry name" value="WD40 repeat-like"/>
    <property type="match status" value="1"/>
</dbReference>
<dbReference type="InterPro" id="IPR036322">
    <property type="entry name" value="WD40_repeat_dom_sf"/>
</dbReference>
<proteinExistence type="inferred from homology"/>
<evidence type="ECO:0000256" key="2">
    <source>
        <dbReference type="ARBA" id="ARBA00011059"/>
    </source>
</evidence>
<dbReference type="PANTHER" id="PTHR12442">
    <property type="entry name" value="DYNEIN INTERMEDIATE CHAIN"/>
    <property type="match status" value="1"/>
</dbReference>
<dbReference type="Proteomes" id="UP000663845">
    <property type="component" value="Unassembled WGS sequence"/>
</dbReference>
<evidence type="ECO:0000256" key="7">
    <source>
        <dbReference type="ARBA" id="ARBA00023017"/>
    </source>
</evidence>
<dbReference type="GO" id="GO:0045503">
    <property type="term" value="F:dynein light chain binding"/>
    <property type="evidence" value="ECO:0007669"/>
    <property type="project" value="TreeGrafter"/>
</dbReference>
<organism evidence="13 14">
    <name type="scientific">Adineta steineri</name>
    <dbReference type="NCBI Taxonomy" id="433720"/>
    <lineage>
        <taxon>Eukaryota</taxon>
        <taxon>Metazoa</taxon>
        <taxon>Spiralia</taxon>
        <taxon>Gnathifera</taxon>
        <taxon>Rotifera</taxon>
        <taxon>Eurotatoria</taxon>
        <taxon>Bdelloidea</taxon>
        <taxon>Adinetida</taxon>
        <taxon>Adinetidae</taxon>
        <taxon>Adineta</taxon>
    </lineage>
</organism>
<comment type="similarity">
    <text evidence="2">Belongs to the dynein intermediate chain family.</text>
</comment>
<evidence type="ECO:0000256" key="8">
    <source>
        <dbReference type="ARBA" id="ARBA00023175"/>
    </source>
</evidence>
<keyword evidence="9" id="KW-0206">Cytoskeleton</keyword>
<dbReference type="InterPro" id="IPR001680">
    <property type="entry name" value="WD40_rpt"/>
</dbReference>
<protein>
    <submittedName>
        <fullName evidence="13">Uncharacterized protein</fullName>
    </submittedName>
</protein>
<accession>A0A813UX59</accession>
<feature type="repeat" description="WD" evidence="11">
    <location>
        <begin position="536"/>
        <end position="571"/>
    </location>
</feature>
<gene>
    <name evidence="13" type="ORF">JYZ213_LOCUS7054</name>
</gene>